<dbReference type="AlphaFoldDB" id="A0A3N4PUM0"/>
<evidence type="ECO:0000256" key="6">
    <source>
        <dbReference type="SAM" id="Phobius"/>
    </source>
</evidence>
<feature type="transmembrane region" description="Helical" evidence="6">
    <location>
        <begin position="325"/>
        <end position="352"/>
    </location>
</feature>
<keyword evidence="5 6" id="KW-0472">Membrane</keyword>
<keyword evidence="10" id="KW-1185">Reference proteome</keyword>
<evidence type="ECO:0000256" key="3">
    <source>
        <dbReference type="ARBA" id="ARBA00022692"/>
    </source>
</evidence>
<dbReference type="GO" id="GO:0022857">
    <property type="term" value="F:transmembrane transporter activity"/>
    <property type="evidence" value="ECO:0007669"/>
    <property type="project" value="TreeGrafter"/>
</dbReference>
<dbReference type="Pfam" id="PF12704">
    <property type="entry name" value="MacB_PCD"/>
    <property type="match status" value="2"/>
</dbReference>
<proteinExistence type="predicted"/>
<evidence type="ECO:0000313" key="9">
    <source>
        <dbReference type="EMBL" id="RPE08741.1"/>
    </source>
</evidence>
<feature type="transmembrane region" description="Helical" evidence="6">
    <location>
        <begin position="372"/>
        <end position="399"/>
    </location>
</feature>
<gene>
    <name evidence="9" type="ORF">EGT74_17050</name>
</gene>
<dbReference type="InterPro" id="IPR050250">
    <property type="entry name" value="Macrolide_Exporter_MacB"/>
</dbReference>
<feature type="transmembrane region" description="Helical" evidence="6">
    <location>
        <begin position="420"/>
        <end position="439"/>
    </location>
</feature>
<name>A0A3N4PUM0_9BACT</name>
<evidence type="ECO:0000256" key="5">
    <source>
        <dbReference type="ARBA" id="ARBA00023136"/>
    </source>
</evidence>
<evidence type="ECO:0000313" key="10">
    <source>
        <dbReference type="Proteomes" id="UP000278351"/>
    </source>
</evidence>
<dbReference type="EMBL" id="RPDH01000002">
    <property type="protein sequence ID" value="RPE08741.1"/>
    <property type="molecule type" value="Genomic_DNA"/>
</dbReference>
<dbReference type="InterPro" id="IPR025857">
    <property type="entry name" value="MacB_PCD"/>
</dbReference>
<keyword evidence="3 6" id="KW-0812">Transmembrane</keyword>
<dbReference type="Proteomes" id="UP000278351">
    <property type="component" value="Unassembled WGS sequence"/>
</dbReference>
<dbReference type="RefSeq" id="WP_123847736.1">
    <property type="nucleotide sequence ID" value="NZ_RPDH01000002.1"/>
</dbReference>
<dbReference type="OrthoDB" id="5933722at2"/>
<feature type="domain" description="ABC3 transporter permease C-terminal" evidence="7">
    <location>
        <begin position="284"/>
        <end position="396"/>
    </location>
</feature>
<evidence type="ECO:0000256" key="2">
    <source>
        <dbReference type="ARBA" id="ARBA00022475"/>
    </source>
</evidence>
<keyword evidence="2" id="KW-1003">Cell membrane</keyword>
<dbReference type="Pfam" id="PF02687">
    <property type="entry name" value="FtsX"/>
    <property type="match status" value="2"/>
</dbReference>
<accession>A0A3N4PUM0</accession>
<feature type="transmembrane region" description="Helical" evidence="6">
    <location>
        <begin position="724"/>
        <end position="744"/>
    </location>
</feature>
<feature type="domain" description="MacB-like periplasmic core" evidence="8">
    <location>
        <begin position="473"/>
        <end position="635"/>
    </location>
</feature>
<keyword evidence="4 6" id="KW-1133">Transmembrane helix</keyword>
<evidence type="ECO:0000259" key="8">
    <source>
        <dbReference type="Pfam" id="PF12704"/>
    </source>
</evidence>
<evidence type="ECO:0000256" key="4">
    <source>
        <dbReference type="ARBA" id="ARBA00022989"/>
    </source>
</evidence>
<protein>
    <submittedName>
        <fullName evidence="9">FtsX-like permease family protein</fullName>
    </submittedName>
</protein>
<sequence>MFRNHFKIALRQLWKHRTYTAINLVGLAIGLAACWVILLYVGNEWSYDRFHRQSSRIYRTAVLASWPGSDLRLATSSAPFGPALKENYPEVENYTRVLTEGGGLLKAGDKRLQTDAVILADSTFFSIFTFPLLAGDPARALAAPDAVVVSESLARRLFGSPAAAMGQQVTWDLRQTSTVTGVMRDVPANSHMRFEAVRSLPGDMSSRWQTFDLYTYILLKPGAHVATLRNRLPDFYDRYMRAEMGEGVDFRMELQPVTDIHLHSTLDYELGPNGSARNTYLYTLIAVLILLIACINYMNISTARSSVRLKEVGVRKSLGSVKQQVAGLFLTESVLLTLMAAVLAIVLTSVVLPYFNVLAQTELSLWQYGMGYTLLVLGLFALLAGLLAGTYPAFFMSGFKTVNALKGKLTSRLGNASLRKGLVAFQFTVAIVLIAVSIVCWRQMRYLQEKDLGFQKDQVVTFHLHDRAVRNQIAAIKAELKKSPYIESVAATSNPIGRNNISSNGFKAEKDGKFEEASLITQNFKADEDFVATMGLQMAEGRNFRADQPGDRYNAILVNETMVKELGLQNPVGKRVQFTADTVRERRIIGVVKDFHIYSLQHRIAPVALMMAPEPSWEDNLYVRLQKGHIPEALQHIRQVYDQFEKNYPLEINFTDDDFARQYAAEQAQGRVFLIFTALAIFIACLGLFGLAAFTAEQRTREIGIRKVLGASVGDITGMLSRDFLRVVLLASVLAVPLAWWAMHRWLEDFAYRISLSWWMFALAGVLALLVAVGTVGYQALRAALNNPVNSLRSE</sequence>
<feature type="transmembrane region" description="Helical" evidence="6">
    <location>
        <begin position="280"/>
        <end position="300"/>
    </location>
</feature>
<dbReference type="PROSITE" id="PS51257">
    <property type="entry name" value="PROKAR_LIPOPROTEIN"/>
    <property type="match status" value="1"/>
</dbReference>
<feature type="transmembrane region" description="Helical" evidence="6">
    <location>
        <begin position="756"/>
        <end position="778"/>
    </location>
</feature>
<evidence type="ECO:0000259" key="7">
    <source>
        <dbReference type="Pfam" id="PF02687"/>
    </source>
</evidence>
<feature type="transmembrane region" description="Helical" evidence="6">
    <location>
        <begin position="21"/>
        <end position="42"/>
    </location>
</feature>
<reference evidence="9 10" key="1">
    <citation type="submission" date="2018-11" db="EMBL/GenBank/DDBJ databases">
        <title>Chitinophaga lutea sp.nov., isolate from arsenic contaminated soil.</title>
        <authorList>
            <person name="Zong Y."/>
        </authorList>
    </citation>
    <scope>NUCLEOTIDE SEQUENCE [LARGE SCALE GENOMIC DNA]</scope>
    <source>
        <strain evidence="9 10">ZY74</strain>
    </source>
</reference>
<dbReference type="PANTHER" id="PTHR30572">
    <property type="entry name" value="MEMBRANE COMPONENT OF TRANSPORTER-RELATED"/>
    <property type="match status" value="1"/>
</dbReference>
<dbReference type="GO" id="GO:0005886">
    <property type="term" value="C:plasma membrane"/>
    <property type="evidence" value="ECO:0007669"/>
    <property type="project" value="UniProtKB-SubCell"/>
</dbReference>
<dbReference type="PANTHER" id="PTHR30572:SF18">
    <property type="entry name" value="ABC-TYPE MACROLIDE FAMILY EXPORT SYSTEM PERMEASE COMPONENT 2"/>
    <property type="match status" value="1"/>
</dbReference>
<comment type="caution">
    <text evidence="9">The sequence shown here is derived from an EMBL/GenBank/DDBJ whole genome shotgun (WGS) entry which is preliminary data.</text>
</comment>
<dbReference type="InterPro" id="IPR003838">
    <property type="entry name" value="ABC3_permease_C"/>
</dbReference>
<organism evidence="9 10">
    <name type="scientific">Chitinophaga lutea</name>
    <dbReference type="NCBI Taxonomy" id="2488634"/>
    <lineage>
        <taxon>Bacteria</taxon>
        <taxon>Pseudomonadati</taxon>
        <taxon>Bacteroidota</taxon>
        <taxon>Chitinophagia</taxon>
        <taxon>Chitinophagales</taxon>
        <taxon>Chitinophagaceae</taxon>
        <taxon>Chitinophaga</taxon>
    </lineage>
</organism>
<feature type="domain" description="ABC3 transporter permease C-terminal" evidence="7">
    <location>
        <begin position="675"/>
        <end position="784"/>
    </location>
</feature>
<evidence type="ECO:0000256" key="1">
    <source>
        <dbReference type="ARBA" id="ARBA00004651"/>
    </source>
</evidence>
<feature type="domain" description="MacB-like periplasmic core" evidence="8">
    <location>
        <begin position="20"/>
        <end position="232"/>
    </location>
</feature>
<feature type="transmembrane region" description="Helical" evidence="6">
    <location>
        <begin position="672"/>
        <end position="696"/>
    </location>
</feature>
<comment type="subcellular location">
    <subcellularLocation>
        <location evidence="1">Cell membrane</location>
        <topology evidence="1">Multi-pass membrane protein</topology>
    </subcellularLocation>
</comment>